<evidence type="ECO:0000313" key="3">
    <source>
        <dbReference type="Proteomes" id="UP000245288"/>
    </source>
</evidence>
<keyword evidence="3" id="KW-1185">Reference proteome</keyword>
<sequence length="521" mass="59595">MELKTEALYMEEKKGPAITQVTFDETYHLPDYLPDFFSVILSRGDVRLDESKCGNGHIMVRGVLQFRVLYRTGQGEWKISSLEGEYPFQETLMLEEAGEFDMPQTEVFLEDLTVRMINARKLNIQALLEIHCTARTRLELQIPVGMEQEESCEHLYRKKEFLELCYRGEELCAMREEVRLPSNKPNIRQLLWQQAQLFGMNVRVAAGEVTVQGELQVFVIYLGMQEDRMQWAEMRVPYQCRLEIPEASPDMVSYLTADPGAIRCSVQADADGEERVILAEADIPIRMWLYRDISKNQLEDVYSLEKQLIPKRKPVKIRQLHMKNESQCRVNDTLQIKNTEEEVLQIGAGFGTVEPEHWEISPNGLMIEGTVRMQVFYMVSSDSAPVGAMESLVPFQCQMEMQDLDETCEIEIQTTLEHLSFLMKNASEIEVQAIINVSALVTKLKEEELISAIEEEAADAQADEKLPGIVGLILTGSSELWEIAKKYHTTVSAIRKTNELEEETELNGRKILVVKQVLDIG</sequence>
<protein>
    <recommendedName>
        <fullName evidence="1">SipL SPOCS domain-containing protein</fullName>
    </recommendedName>
</protein>
<comment type="caution">
    <text evidence="2">The sequence shown here is derived from an EMBL/GenBank/DDBJ whole genome shotgun (WGS) entry which is preliminary data.</text>
</comment>
<feature type="domain" description="SipL SPOCS" evidence="1">
    <location>
        <begin position="187"/>
        <end position="265"/>
    </location>
</feature>
<name>A0A2V1JNV6_EUBRA</name>
<evidence type="ECO:0000259" key="1">
    <source>
        <dbReference type="Pfam" id="PF12673"/>
    </source>
</evidence>
<gene>
    <name evidence="2" type="ORF">LG34_13720</name>
</gene>
<dbReference type="OrthoDB" id="9779340at2"/>
<organism evidence="2 3">
    <name type="scientific">Eubacterium ramulus</name>
    <dbReference type="NCBI Taxonomy" id="39490"/>
    <lineage>
        <taxon>Bacteria</taxon>
        <taxon>Bacillati</taxon>
        <taxon>Bacillota</taxon>
        <taxon>Clostridia</taxon>
        <taxon>Eubacteriales</taxon>
        <taxon>Eubacteriaceae</taxon>
        <taxon>Eubacterium</taxon>
    </lineage>
</organism>
<accession>A0A2V1JNV6</accession>
<evidence type="ECO:0000313" key="2">
    <source>
        <dbReference type="EMBL" id="PWE85806.1"/>
    </source>
</evidence>
<dbReference type="AlphaFoldDB" id="A0A2V1JNV6"/>
<proteinExistence type="predicted"/>
<feature type="domain" description="SipL SPOCS" evidence="1">
    <location>
        <begin position="351"/>
        <end position="421"/>
    </location>
</feature>
<dbReference type="InterPro" id="IPR024300">
    <property type="entry name" value="SipL_SPOCS_dom"/>
</dbReference>
<dbReference type="EMBL" id="JRFU01000151">
    <property type="protein sequence ID" value="PWE85806.1"/>
    <property type="molecule type" value="Genomic_DNA"/>
</dbReference>
<dbReference type="Pfam" id="PF12673">
    <property type="entry name" value="SipL"/>
    <property type="match status" value="3"/>
</dbReference>
<dbReference type="RefSeq" id="WP_109216477.1">
    <property type="nucleotide sequence ID" value="NZ_JRFU01000151.1"/>
</dbReference>
<dbReference type="Proteomes" id="UP000245288">
    <property type="component" value="Unassembled WGS sequence"/>
</dbReference>
<feature type="domain" description="SipL SPOCS" evidence="1">
    <location>
        <begin position="39"/>
        <end position="117"/>
    </location>
</feature>
<reference evidence="2 3" key="1">
    <citation type="submission" date="2014-09" db="EMBL/GenBank/DDBJ databases">
        <title>Butyrate-producing bacteria isolated from human gut.</title>
        <authorList>
            <person name="Zhang Q."/>
            <person name="Zhao L."/>
        </authorList>
    </citation>
    <scope>NUCLEOTIDE SEQUENCE [LARGE SCALE GENOMIC DNA]</scope>
    <source>
        <strain evidence="2 3">21</strain>
    </source>
</reference>